<dbReference type="EMBL" id="JANKAS010000001">
    <property type="protein sequence ID" value="MCR1897431.1"/>
    <property type="molecule type" value="Genomic_DNA"/>
</dbReference>
<dbReference type="PROSITE" id="PS01230">
    <property type="entry name" value="TRMA_1"/>
    <property type="match status" value="1"/>
</dbReference>
<organism evidence="6 7">
    <name type="scientific">Irregularibacter muris</name>
    <dbReference type="NCBI Taxonomy" id="1796619"/>
    <lineage>
        <taxon>Bacteria</taxon>
        <taxon>Bacillati</taxon>
        <taxon>Bacillota</taxon>
        <taxon>Clostridia</taxon>
        <taxon>Eubacteriales</taxon>
        <taxon>Eubacteriaceae</taxon>
        <taxon>Irregularibacter</taxon>
    </lineage>
</organism>
<evidence type="ECO:0000256" key="1">
    <source>
        <dbReference type="ARBA" id="ARBA00022603"/>
    </source>
</evidence>
<feature type="binding site" evidence="4">
    <location>
        <position position="276"/>
    </location>
    <ligand>
        <name>S-adenosyl-L-methionine</name>
        <dbReference type="ChEBI" id="CHEBI:59789"/>
    </ligand>
</feature>
<dbReference type="AlphaFoldDB" id="A0AAE3HCV7"/>
<evidence type="ECO:0000256" key="2">
    <source>
        <dbReference type="ARBA" id="ARBA00022679"/>
    </source>
</evidence>
<dbReference type="InterPro" id="IPR029063">
    <property type="entry name" value="SAM-dependent_MTases_sf"/>
</dbReference>
<dbReference type="InterPro" id="IPR030390">
    <property type="entry name" value="MeTrfase_TrmA_AS"/>
</dbReference>
<feature type="binding site" evidence="4">
    <location>
        <position position="326"/>
    </location>
    <ligand>
        <name>S-adenosyl-L-methionine</name>
        <dbReference type="ChEBI" id="CHEBI:59789"/>
    </ligand>
</feature>
<dbReference type="EC" id="2.1.1.190" evidence="6"/>
<dbReference type="PANTHER" id="PTHR11061:SF30">
    <property type="entry name" value="TRNA (URACIL(54)-C(5))-METHYLTRANSFERASE"/>
    <property type="match status" value="1"/>
</dbReference>
<sequence>MKKEQVKVKCIGMDERGKGIVKVRGQRIHVPNLIEGETAVVEIIQRKNFKEVKVVQILEKSKYRVVPDQSLEGQWEGCQLQHLSNEGQAEFKQKMVERLLKPYGKVSKILTMDDPYHYRNKVISTVAYNQKREIISGIYEENTHRVIPVTQCMIHNKQADKIISTIRKIAKTYKMQPYNEDARQGFLRHILIRTGFATKEVMVVLVVSNQIFPGKKNFIKELLKVHPEITTIVMNINNRQTSVVLGDKEQVLYGKGYIEDILCERVFQISAKSFYQINPIQTEVLYGKAIEMAKLKGNEVVLDAYCGIGTISLIVSDKVKEVIGVEVNKEAVKDAIKNAKRNKITNAYFHQEDAGEFMVGLAKQKQTIHTVFMDPPRGGSDQKFLSSLVRLSPKQIVYISCNPTTQERDLRYLTKQGYKVREIQPVDMFPQTVHVESIILMTYCGSEAKQ</sequence>
<dbReference type="PANTHER" id="PTHR11061">
    <property type="entry name" value="RNA M5U METHYLTRANSFERASE"/>
    <property type="match status" value="1"/>
</dbReference>
<evidence type="ECO:0000313" key="6">
    <source>
        <dbReference type="EMBL" id="MCR1897431.1"/>
    </source>
</evidence>
<comment type="similarity">
    <text evidence="4">Belongs to the class I-like SAM-binding methyltransferase superfamily. RNA M5U methyltransferase family.</text>
</comment>
<comment type="caution">
    <text evidence="6">The sequence shown here is derived from an EMBL/GenBank/DDBJ whole genome shotgun (WGS) entry which is preliminary data.</text>
</comment>
<feature type="binding site" evidence="4">
    <location>
        <position position="305"/>
    </location>
    <ligand>
        <name>S-adenosyl-L-methionine</name>
        <dbReference type="ChEBI" id="CHEBI:59789"/>
    </ligand>
</feature>
<accession>A0AAE3HCV7</accession>
<dbReference type="FunFam" id="3.40.50.150:FF:000009">
    <property type="entry name" value="23S rRNA (Uracil(1939)-C(5))-methyltransferase RlmD"/>
    <property type="match status" value="1"/>
</dbReference>
<dbReference type="CDD" id="cd02440">
    <property type="entry name" value="AdoMet_MTases"/>
    <property type="match status" value="1"/>
</dbReference>
<dbReference type="Proteomes" id="UP001205748">
    <property type="component" value="Unassembled WGS sequence"/>
</dbReference>
<proteinExistence type="inferred from homology"/>
<protein>
    <submittedName>
        <fullName evidence="6">23S rRNA (Uracil(1939)-C(5))-methyltransferase RlmD</fullName>
        <ecNumber evidence="6">2.1.1.190</ecNumber>
    </submittedName>
</protein>
<dbReference type="InterPro" id="IPR010280">
    <property type="entry name" value="U5_MeTrfase_fam"/>
</dbReference>
<evidence type="ECO:0000256" key="5">
    <source>
        <dbReference type="PROSITE-ProRule" id="PRU10015"/>
    </source>
</evidence>
<keyword evidence="7" id="KW-1185">Reference proteome</keyword>
<evidence type="ECO:0000313" key="7">
    <source>
        <dbReference type="Proteomes" id="UP001205748"/>
    </source>
</evidence>
<keyword evidence="3 4" id="KW-0949">S-adenosyl-L-methionine</keyword>
<dbReference type="SUPFAM" id="SSF50249">
    <property type="entry name" value="Nucleic acid-binding proteins"/>
    <property type="match status" value="1"/>
</dbReference>
<dbReference type="Gene3D" id="2.40.50.1070">
    <property type="match status" value="1"/>
</dbReference>
<name>A0AAE3HCV7_9FIRM</name>
<gene>
    <name evidence="6" type="primary">rlmD</name>
    <name evidence="6" type="ORF">NSA47_00310</name>
</gene>
<dbReference type="Pfam" id="PF05958">
    <property type="entry name" value="tRNA_U5-meth_tr"/>
    <property type="match status" value="1"/>
</dbReference>
<dbReference type="GO" id="GO:0070475">
    <property type="term" value="P:rRNA base methylation"/>
    <property type="evidence" value="ECO:0007669"/>
    <property type="project" value="TreeGrafter"/>
</dbReference>
<dbReference type="Gene3D" id="3.40.50.150">
    <property type="entry name" value="Vaccinia Virus protein VP39"/>
    <property type="match status" value="1"/>
</dbReference>
<dbReference type="PROSITE" id="PS01231">
    <property type="entry name" value="TRMA_2"/>
    <property type="match status" value="1"/>
</dbReference>
<dbReference type="InterPro" id="IPR012340">
    <property type="entry name" value="NA-bd_OB-fold"/>
</dbReference>
<evidence type="ECO:0000256" key="4">
    <source>
        <dbReference type="PROSITE-ProRule" id="PRU01024"/>
    </source>
</evidence>
<keyword evidence="1 4" id="KW-0489">Methyltransferase</keyword>
<evidence type="ECO:0000256" key="3">
    <source>
        <dbReference type="ARBA" id="ARBA00022691"/>
    </source>
</evidence>
<reference evidence="6" key="1">
    <citation type="submission" date="2022-07" db="EMBL/GenBank/DDBJ databases">
        <title>Enhanced cultured diversity of the mouse gut microbiota enables custom-made synthetic communities.</title>
        <authorList>
            <person name="Afrizal A."/>
        </authorList>
    </citation>
    <scope>NUCLEOTIDE SEQUENCE</scope>
    <source>
        <strain evidence="6">DSM 28593</strain>
    </source>
</reference>
<dbReference type="PROSITE" id="PS51687">
    <property type="entry name" value="SAM_MT_RNA_M5U"/>
    <property type="match status" value="1"/>
</dbReference>
<feature type="active site" evidence="5">
    <location>
        <position position="401"/>
    </location>
</feature>
<keyword evidence="2 4" id="KW-0808">Transferase</keyword>
<dbReference type="RefSeq" id="WP_257528838.1">
    <property type="nucleotide sequence ID" value="NZ_JANKAS010000001.1"/>
</dbReference>
<dbReference type="InterPro" id="IPR030391">
    <property type="entry name" value="MeTrfase_TrmA_CS"/>
</dbReference>
<dbReference type="GO" id="GO:0070041">
    <property type="term" value="F:rRNA (uridine-C5-)-methyltransferase activity"/>
    <property type="evidence" value="ECO:0007669"/>
    <property type="project" value="TreeGrafter"/>
</dbReference>
<dbReference type="NCBIfam" id="TIGR00479">
    <property type="entry name" value="rumA"/>
    <property type="match status" value="1"/>
</dbReference>
<dbReference type="FunFam" id="2.40.50.1070:FF:000003">
    <property type="entry name" value="23S rRNA (Uracil-5-)-methyltransferase RumA"/>
    <property type="match status" value="1"/>
</dbReference>
<dbReference type="SUPFAM" id="SSF53335">
    <property type="entry name" value="S-adenosyl-L-methionine-dependent methyltransferases"/>
    <property type="match status" value="1"/>
</dbReference>
<dbReference type="Gene3D" id="2.40.50.140">
    <property type="entry name" value="Nucleic acid-binding proteins"/>
    <property type="match status" value="1"/>
</dbReference>
<feature type="active site" description="Nucleophile" evidence="4">
    <location>
        <position position="401"/>
    </location>
</feature>
<feature type="binding site" evidence="4">
    <location>
        <position position="374"/>
    </location>
    <ligand>
        <name>S-adenosyl-L-methionine</name>
        <dbReference type="ChEBI" id="CHEBI:59789"/>
    </ligand>
</feature>